<organism evidence="1 2">
    <name type="scientific">Suillus plorans</name>
    <dbReference type="NCBI Taxonomy" id="116603"/>
    <lineage>
        <taxon>Eukaryota</taxon>
        <taxon>Fungi</taxon>
        <taxon>Dikarya</taxon>
        <taxon>Basidiomycota</taxon>
        <taxon>Agaricomycotina</taxon>
        <taxon>Agaricomycetes</taxon>
        <taxon>Agaricomycetidae</taxon>
        <taxon>Boletales</taxon>
        <taxon>Suillineae</taxon>
        <taxon>Suillaceae</taxon>
        <taxon>Suillus</taxon>
    </lineage>
</organism>
<accession>A0A9P7AMC3</accession>
<dbReference type="AlphaFoldDB" id="A0A9P7AMC3"/>
<keyword evidence="2" id="KW-1185">Reference proteome</keyword>
<proteinExistence type="predicted"/>
<dbReference type="GeneID" id="64596954"/>
<name>A0A9P7AMC3_9AGAM</name>
<evidence type="ECO:0000313" key="1">
    <source>
        <dbReference type="EMBL" id="KAG1792423.1"/>
    </source>
</evidence>
<protein>
    <submittedName>
        <fullName evidence="1">Uncharacterized protein</fullName>
    </submittedName>
</protein>
<sequence length="76" mass="8041">MSAAMSLAVFDISKVVENGVEITPEIDPSSGTIRYVALAVVCCAGLDKHTPSHPKPFKCSIKPRSAQSLALIQEDA</sequence>
<reference evidence="1" key="1">
    <citation type="journal article" date="2020" name="New Phytol.">
        <title>Comparative genomics reveals dynamic genome evolution in host specialist ectomycorrhizal fungi.</title>
        <authorList>
            <person name="Lofgren L.A."/>
            <person name="Nguyen N.H."/>
            <person name="Vilgalys R."/>
            <person name="Ruytinx J."/>
            <person name="Liao H.L."/>
            <person name="Branco S."/>
            <person name="Kuo A."/>
            <person name="LaButti K."/>
            <person name="Lipzen A."/>
            <person name="Andreopoulos W."/>
            <person name="Pangilinan J."/>
            <person name="Riley R."/>
            <person name="Hundley H."/>
            <person name="Na H."/>
            <person name="Barry K."/>
            <person name="Grigoriev I.V."/>
            <person name="Stajich J.E."/>
            <person name="Kennedy P.G."/>
        </authorList>
    </citation>
    <scope>NUCLEOTIDE SEQUENCE</scope>
    <source>
        <strain evidence="1">S12</strain>
    </source>
</reference>
<comment type="caution">
    <text evidence="1">The sequence shown here is derived from an EMBL/GenBank/DDBJ whole genome shotgun (WGS) entry which is preliminary data.</text>
</comment>
<dbReference type="OrthoDB" id="2789670at2759"/>
<dbReference type="EMBL" id="JABBWE010000036">
    <property type="protein sequence ID" value="KAG1792423.1"/>
    <property type="molecule type" value="Genomic_DNA"/>
</dbReference>
<gene>
    <name evidence="1" type="ORF">HD556DRAFT_1379429</name>
</gene>
<dbReference type="RefSeq" id="XP_041159036.1">
    <property type="nucleotide sequence ID" value="XM_041303190.1"/>
</dbReference>
<evidence type="ECO:0000313" key="2">
    <source>
        <dbReference type="Proteomes" id="UP000719766"/>
    </source>
</evidence>
<dbReference type="Proteomes" id="UP000719766">
    <property type="component" value="Unassembled WGS sequence"/>
</dbReference>